<dbReference type="EMBL" id="KZ613518">
    <property type="protein sequence ID" value="PMD14872.1"/>
    <property type="molecule type" value="Genomic_DNA"/>
</dbReference>
<accession>A0A2J6PLE7</accession>
<protein>
    <submittedName>
        <fullName evidence="1">Uncharacterized protein</fullName>
    </submittedName>
</protein>
<evidence type="ECO:0000313" key="1">
    <source>
        <dbReference type="EMBL" id="PMD14872.1"/>
    </source>
</evidence>
<name>A0A2J6PLE7_9HELO</name>
<dbReference type="Proteomes" id="UP000235672">
    <property type="component" value="Unassembled WGS sequence"/>
</dbReference>
<proteinExistence type="predicted"/>
<dbReference type="AlphaFoldDB" id="A0A2J6PLE7"/>
<organism evidence="1 2">
    <name type="scientific">Hyaloscypha hepaticicola</name>
    <dbReference type="NCBI Taxonomy" id="2082293"/>
    <lineage>
        <taxon>Eukaryota</taxon>
        <taxon>Fungi</taxon>
        <taxon>Dikarya</taxon>
        <taxon>Ascomycota</taxon>
        <taxon>Pezizomycotina</taxon>
        <taxon>Leotiomycetes</taxon>
        <taxon>Helotiales</taxon>
        <taxon>Hyaloscyphaceae</taxon>
        <taxon>Hyaloscypha</taxon>
    </lineage>
</organism>
<reference evidence="1 2" key="1">
    <citation type="submission" date="2016-05" db="EMBL/GenBank/DDBJ databases">
        <title>A degradative enzymes factory behind the ericoid mycorrhizal symbiosis.</title>
        <authorList>
            <consortium name="DOE Joint Genome Institute"/>
            <person name="Martino E."/>
            <person name="Morin E."/>
            <person name="Grelet G."/>
            <person name="Kuo A."/>
            <person name="Kohler A."/>
            <person name="Daghino S."/>
            <person name="Barry K."/>
            <person name="Choi C."/>
            <person name="Cichocki N."/>
            <person name="Clum A."/>
            <person name="Copeland A."/>
            <person name="Hainaut M."/>
            <person name="Haridas S."/>
            <person name="Labutti K."/>
            <person name="Lindquist E."/>
            <person name="Lipzen A."/>
            <person name="Khouja H.-R."/>
            <person name="Murat C."/>
            <person name="Ohm R."/>
            <person name="Olson A."/>
            <person name="Spatafora J."/>
            <person name="Veneault-Fourrey C."/>
            <person name="Henrissat B."/>
            <person name="Grigoriev I."/>
            <person name="Martin F."/>
            <person name="Perotto S."/>
        </authorList>
    </citation>
    <scope>NUCLEOTIDE SEQUENCE [LARGE SCALE GENOMIC DNA]</scope>
    <source>
        <strain evidence="1 2">UAMH 7357</strain>
    </source>
</reference>
<gene>
    <name evidence="1" type="ORF">NA56DRAFT_365520</name>
</gene>
<keyword evidence="2" id="KW-1185">Reference proteome</keyword>
<evidence type="ECO:0000313" key="2">
    <source>
        <dbReference type="Proteomes" id="UP000235672"/>
    </source>
</evidence>
<sequence length="89" mass="9829">MYCNRHVLISGLSATLLFGRAIMHIFTIRFRSTKVSSRKPNWLAVSPKSHSSKKLRVNHSRHPLLVLAGDCVATTVTELWGPSAEVSGT</sequence>